<feature type="domain" description="EamA" evidence="8">
    <location>
        <begin position="153"/>
        <end position="286"/>
    </location>
</feature>
<comment type="subcellular location">
    <subcellularLocation>
        <location evidence="1">Cell membrane</location>
        <topology evidence="1">Multi-pass membrane protein</topology>
    </subcellularLocation>
</comment>
<dbReference type="InterPro" id="IPR050638">
    <property type="entry name" value="AA-Vitamin_Transporters"/>
</dbReference>
<feature type="transmembrane region" description="Helical" evidence="7">
    <location>
        <begin position="39"/>
        <end position="59"/>
    </location>
</feature>
<feature type="transmembrane region" description="Helical" evidence="7">
    <location>
        <begin position="270"/>
        <end position="286"/>
    </location>
</feature>
<dbReference type="KEGG" id="faa:HMPREF0389_01143"/>
<keyword evidence="6 7" id="KW-0472">Membrane</keyword>
<proteinExistence type="inferred from homology"/>
<feature type="transmembrane region" description="Helical" evidence="7">
    <location>
        <begin position="100"/>
        <end position="120"/>
    </location>
</feature>
<dbReference type="InterPro" id="IPR000620">
    <property type="entry name" value="EamA_dom"/>
</dbReference>
<evidence type="ECO:0000256" key="5">
    <source>
        <dbReference type="ARBA" id="ARBA00022989"/>
    </source>
</evidence>
<dbReference type="SUPFAM" id="SSF103481">
    <property type="entry name" value="Multidrug resistance efflux transporter EmrE"/>
    <property type="match status" value="2"/>
</dbReference>
<dbReference type="OrthoDB" id="9805239at2"/>
<dbReference type="GO" id="GO:0005886">
    <property type="term" value="C:plasma membrane"/>
    <property type="evidence" value="ECO:0007669"/>
    <property type="project" value="UniProtKB-SubCell"/>
</dbReference>
<dbReference type="STRING" id="546269.HMPREF0389_01143"/>
<gene>
    <name evidence="9" type="ordered locus">HMPREF0389_01143</name>
</gene>
<organism evidence="9 10">
    <name type="scientific">Filifactor alocis (strain ATCC 35896 / CCUG 47790 / D40 B5)</name>
    <name type="common">Fusobacterium alocis</name>
    <dbReference type="NCBI Taxonomy" id="546269"/>
    <lineage>
        <taxon>Bacteria</taxon>
        <taxon>Bacillati</taxon>
        <taxon>Bacillota</taxon>
        <taxon>Clostridia</taxon>
        <taxon>Peptostreptococcales</taxon>
        <taxon>Filifactoraceae</taxon>
        <taxon>Filifactor</taxon>
    </lineage>
</organism>
<feature type="transmembrane region" description="Helical" evidence="7">
    <location>
        <begin position="214"/>
        <end position="235"/>
    </location>
</feature>
<dbReference type="EMBL" id="CP002390">
    <property type="protein sequence ID" value="EFE27891.1"/>
    <property type="molecule type" value="Genomic_DNA"/>
</dbReference>
<sequence length="294" mass="32700">MQPKDNQKVLALMLLLFTCVAWGGSYVSIQICLDAMGPVYLPFFRYLLSAVLLFVVLKGKGMSLRLEASDWVKVGLTALFSITVYFYFENSAIKKIGANEAAILVAMLPIVALIGNRIFLKQKLLRRNVISAVISIVGIYFVIGGVQFGQNKLGYFYIFLSNLSWSAYLINTKPLLKKYDGLVLTFYQCLIGSLAFLPALPMDYFYIDKITTGIILHFLFLALICSAVCTVCYTFAIKHCGVGISALCLNFIPVATFFFSFLILREVMRPIQLIGAFVAISGLMLMKEDQAIDG</sequence>
<evidence type="ECO:0000256" key="1">
    <source>
        <dbReference type="ARBA" id="ARBA00004651"/>
    </source>
</evidence>
<dbReference type="Pfam" id="PF00892">
    <property type="entry name" value="EamA"/>
    <property type="match status" value="2"/>
</dbReference>
<dbReference type="PANTHER" id="PTHR32322">
    <property type="entry name" value="INNER MEMBRANE TRANSPORTER"/>
    <property type="match status" value="1"/>
</dbReference>
<keyword evidence="10" id="KW-1185">Reference proteome</keyword>
<feature type="transmembrane region" description="Helical" evidence="7">
    <location>
        <begin position="242"/>
        <end position="264"/>
    </location>
</feature>
<dbReference type="RefSeq" id="WP_014261735.1">
    <property type="nucleotide sequence ID" value="NC_016630.1"/>
</dbReference>
<evidence type="ECO:0000313" key="9">
    <source>
        <dbReference type="EMBL" id="EFE27891.1"/>
    </source>
</evidence>
<feature type="transmembrane region" description="Helical" evidence="7">
    <location>
        <begin position="71"/>
        <end position="88"/>
    </location>
</feature>
<keyword evidence="3" id="KW-1003">Cell membrane</keyword>
<dbReference type="Gene3D" id="1.10.3730.20">
    <property type="match status" value="1"/>
</dbReference>
<dbReference type="PANTHER" id="PTHR32322:SF18">
    <property type="entry name" value="S-ADENOSYLMETHIONINE_S-ADENOSYLHOMOCYSTEINE TRANSPORTER"/>
    <property type="match status" value="1"/>
</dbReference>
<dbReference type="InterPro" id="IPR037185">
    <property type="entry name" value="EmrE-like"/>
</dbReference>
<evidence type="ECO:0000256" key="6">
    <source>
        <dbReference type="ARBA" id="ARBA00023136"/>
    </source>
</evidence>
<comment type="similarity">
    <text evidence="2">Belongs to the EamA transporter family.</text>
</comment>
<dbReference type="eggNOG" id="COG0697">
    <property type="taxonomic scope" value="Bacteria"/>
</dbReference>
<reference evidence="10" key="1">
    <citation type="submission" date="2010-12" db="EMBL/GenBank/DDBJ databases">
        <title>The genome sequence of Filifactor alocis strain ATCC 35896.</title>
        <authorList>
            <consortium name="The Broad Institute Genome Sequencing Platform"/>
            <person name="Ward D."/>
            <person name="Earl A."/>
            <person name="Feldgarden M."/>
            <person name="Young S.K."/>
            <person name="Gargeya S."/>
            <person name="Zeng Q."/>
            <person name="Alvarado L."/>
            <person name="Berlin A."/>
            <person name="Bochicchio J."/>
            <person name="Chapman S.B."/>
            <person name="Chen Z."/>
            <person name="Freedman E."/>
            <person name="Gellesch M."/>
            <person name="Goldberg J."/>
            <person name="Griggs A."/>
            <person name="Gujja S."/>
            <person name="Heilman E."/>
            <person name="Heiman D."/>
            <person name="Howarth C."/>
            <person name="Mehta T."/>
            <person name="Neiman D."/>
            <person name="Pearson M."/>
            <person name="Roberts A."/>
            <person name="Saif S."/>
            <person name="Shea T."/>
            <person name="Shenoy N."/>
            <person name="Sisk P."/>
            <person name="Stolte C."/>
            <person name="Sykes S."/>
            <person name="White J."/>
            <person name="Yandava C."/>
            <person name="Izard J."/>
            <person name="Blanton J.M."/>
            <person name="Baranova O.V."/>
            <person name="Tanner A.C."/>
            <person name="Dewhirst F.E."/>
            <person name="Haas B."/>
            <person name="Nusbaum C."/>
            <person name="Birren B."/>
        </authorList>
    </citation>
    <scope>NUCLEOTIDE SEQUENCE [LARGE SCALE GENOMIC DNA]</scope>
    <source>
        <strain evidence="10">ATCC 35896 / D40 B5</strain>
    </source>
</reference>
<evidence type="ECO:0000256" key="4">
    <source>
        <dbReference type="ARBA" id="ARBA00022692"/>
    </source>
</evidence>
<evidence type="ECO:0000259" key="8">
    <source>
        <dbReference type="Pfam" id="PF00892"/>
    </source>
</evidence>
<evidence type="ECO:0000256" key="3">
    <source>
        <dbReference type="ARBA" id="ARBA00022475"/>
    </source>
</evidence>
<keyword evidence="5 7" id="KW-1133">Transmembrane helix</keyword>
<dbReference type="Proteomes" id="UP000007468">
    <property type="component" value="Chromosome"/>
</dbReference>
<feature type="domain" description="EamA" evidence="8">
    <location>
        <begin position="11"/>
        <end position="143"/>
    </location>
</feature>
<feature type="transmembrane region" description="Helical" evidence="7">
    <location>
        <begin position="182"/>
        <end position="202"/>
    </location>
</feature>
<feature type="transmembrane region" description="Helical" evidence="7">
    <location>
        <begin position="154"/>
        <end position="170"/>
    </location>
</feature>
<evidence type="ECO:0000256" key="2">
    <source>
        <dbReference type="ARBA" id="ARBA00007362"/>
    </source>
</evidence>
<feature type="transmembrane region" description="Helical" evidence="7">
    <location>
        <begin position="129"/>
        <end position="148"/>
    </location>
</feature>
<name>D6GSQ6_FILAD</name>
<dbReference type="AlphaFoldDB" id="D6GSQ6"/>
<evidence type="ECO:0000256" key="7">
    <source>
        <dbReference type="SAM" id="Phobius"/>
    </source>
</evidence>
<protein>
    <submittedName>
        <fullName evidence="9">Membrane protein</fullName>
    </submittedName>
</protein>
<keyword evidence="4 7" id="KW-0812">Transmembrane</keyword>
<accession>D6GSQ6</accession>
<evidence type="ECO:0000313" key="10">
    <source>
        <dbReference type="Proteomes" id="UP000007468"/>
    </source>
</evidence>